<keyword evidence="5" id="KW-1185">Reference proteome</keyword>
<keyword evidence="2" id="KW-1133">Transmembrane helix</keyword>
<comment type="caution">
    <text evidence="4">The sequence shown here is derived from an EMBL/GenBank/DDBJ whole genome shotgun (WGS) entry which is preliminary data.</text>
</comment>
<gene>
    <name evidence="4" type="ORF">CIL05_01165</name>
</gene>
<evidence type="ECO:0000259" key="3">
    <source>
        <dbReference type="Pfam" id="PF12690"/>
    </source>
</evidence>
<accession>A0A2A2IH08</accession>
<dbReference type="InterPro" id="IPR038144">
    <property type="entry name" value="IPI"/>
</dbReference>
<dbReference type="Proteomes" id="UP000218887">
    <property type="component" value="Unassembled WGS sequence"/>
</dbReference>
<protein>
    <recommendedName>
        <fullName evidence="3">Intracellular proteinase inhibitor BsuPI domain-containing protein</fullName>
    </recommendedName>
</protein>
<dbReference type="InterPro" id="IPR020481">
    <property type="entry name" value="Intracell_prot_inh_BsuPI"/>
</dbReference>
<dbReference type="Pfam" id="PF12690">
    <property type="entry name" value="BsuPI"/>
    <property type="match status" value="1"/>
</dbReference>
<feature type="transmembrane region" description="Helical" evidence="2">
    <location>
        <begin position="12"/>
        <end position="30"/>
    </location>
</feature>
<keyword evidence="2" id="KW-0812">Transmembrane</keyword>
<sequence>MFNEVKIMKKLGLIIVILLIAGLGTLLFLSNQESENDQERNNETNEESEEVNEEPKEEDDNVEEKDLTFSLEEVNSGNSSKEFNYIVKNEGADEVELSFNTSQRYEYELSSKEEGVIKRYSDGKAFMQVLKDIKLAPGEELSYDISLSSLNAGEYTLRVFLTARDMSKSEKTISFKIDE</sequence>
<dbReference type="Gene3D" id="2.60.40.2360">
    <property type="entry name" value="Intracellular proteinase inhibitor BsuPI"/>
    <property type="match status" value="1"/>
</dbReference>
<name>A0A2A2IH08_9BACI</name>
<feature type="domain" description="Intracellular proteinase inhibitor BsuPI" evidence="3">
    <location>
        <begin position="73"/>
        <end position="165"/>
    </location>
</feature>
<evidence type="ECO:0000313" key="4">
    <source>
        <dbReference type="EMBL" id="PAV31291.1"/>
    </source>
</evidence>
<proteinExistence type="predicted"/>
<dbReference type="AlphaFoldDB" id="A0A2A2IH08"/>
<organism evidence="4 5">
    <name type="scientific">Virgibacillus profundi</name>
    <dbReference type="NCBI Taxonomy" id="2024555"/>
    <lineage>
        <taxon>Bacteria</taxon>
        <taxon>Bacillati</taxon>
        <taxon>Bacillota</taxon>
        <taxon>Bacilli</taxon>
        <taxon>Bacillales</taxon>
        <taxon>Bacillaceae</taxon>
        <taxon>Virgibacillus</taxon>
    </lineage>
</organism>
<keyword evidence="2" id="KW-0472">Membrane</keyword>
<dbReference type="OrthoDB" id="2453194at2"/>
<feature type="region of interest" description="Disordered" evidence="1">
    <location>
        <begin position="33"/>
        <end position="64"/>
    </location>
</feature>
<feature type="compositionally biased region" description="Acidic residues" evidence="1">
    <location>
        <begin position="44"/>
        <end position="63"/>
    </location>
</feature>
<reference evidence="4 5" key="1">
    <citation type="submission" date="2017-08" db="EMBL/GenBank/DDBJ databases">
        <title>Virgibacillus indicus sp. nov. and Virgibacillus profoundi sp. nov, two moderately halophilic bacteria isolated from marine sediment by using the Microfluidic Streak Plate.</title>
        <authorList>
            <person name="Xu B."/>
            <person name="Hu B."/>
            <person name="Wang J."/>
            <person name="Zhu Y."/>
            <person name="Huang L."/>
            <person name="Du W."/>
            <person name="Huang Y."/>
        </authorList>
    </citation>
    <scope>NUCLEOTIDE SEQUENCE [LARGE SCALE GENOMIC DNA]</scope>
    <source>
        <strain evidence="4 5">IO3-P3-H5</strain>
    </source>
</reference>
<evidence type="ECO:0000313" key="5">
    <source>
        <dbReference type="Proteomes" id="UP000218887"/>
    </source>
</evidence>
<dbReference type="EMBL" id="NPOA01000001">
    <property type="protein sequence ID" value="PAV31291.1"/>
    <property type="molecule type" value="Genomic_DNA"/>
</dbReference>
<evidence type="ECO:0000256" key="1">
    <source>
        <dbReference type="SAM" id="MobiDB-lite"/>
    </source>
</evidence>
<evidence type="ECO:0000256" key="2">
    <source>
        <dbReference type="SAM" id="Phobius"/>
    </source>
</evidence>